<reference evidence="2 3" key="1">
    <citation type="submission" date="2017-10" db="EMBL/GenBank/DDBJ databases">
        <title>Draft genome of two endophytic bacteria isolated from 'guarana' Paullinia cupana (Mart.) Ducke.</title>
        <authorList>
            <person name="Siqueira K.A."/>
            <person name="Liotti R.G."/>
            <person name="Mendes T.A."/>
            <person name="Soares M.A."/>
        </authorList>
    </citation>
    <scope>NUCLEOTIDE SEQUENCE [LARGE SCALE GENOMIC DNA]</scope>
    <source>
        <strain evidence="2 3">342</strain>
    </source>
</reference>
<name>A0A2S9IGM0_9GAMM</name>
<sequence>MLYPAFIEIDTDGTASGWFPDVDGCIFAGKDIDEACADAASAIRAHFEALVENELKIPAPKPMQEHIIANAAEYTGGQWAVINVDGNQVN</sequence>
<dbReference type="Pfam" id="PF15919">
    <property type="entry name" value="HicB_lk_antitox"/>
    <property type="match status" value="1"/>
</dbReference>
<dbReference type="Proteomes" id="UP000239181">
    <property type="component" value="Unassembled WGS sequence"/>
</dbReference>
<dbReference type="InterPro" id="IPR035069">
    <property type="entry name" value="TTHA1013/TTHA0281-like"/>
</dbReference>
<organism evidence="2 3">
    <name type="scientific">Pantoea coffeiphila</name>
    <dbReference type="NCBI Taxonomy" id="1465635"/>
    <lineage>
        <taxon>Bacteria</taxon>
        <taxon>Pseudomonadati</taxon>
        <taxon>Pseudomonadota</taxon>
        <taxon>Gammaproteobacteria</taxon>
        <taxon>Enterobacterales</taxon>
        <taxon>Erwiniaceae</taxon>
        <taxon>Pantoea</taxon>
    </lineage>
</organism>
<protein>
    <recommendedName>
        <fullName evidence="1">HicB-like antitoxin of toxin-antitoxin system domain-containing protein</fullName>
    </recommendedName>
</protein>
<gene>
    <name evidence="2" type="ORF">CQW29_04590</name>
</gene>
<dbReference type="SUPFAM" id="SSF143100">
    <property type="entry name" value="TTHA1013/TTHA0281-like"/>
    <property type="match status" value="1"/>
</dbReference>
<dbReference type="OrthoDB" id="9807959at2"/>
<evidence type="ECO:0000313" key="3">
    <source>
        <dbReference type="Proteomes" id="UP000239181"/>
    </source>
</evidence>
<feature type="domain" description="HicB-like antitoxin of toxin-antitoxin system" evidence="1">
    <location>
        <begin position="3"/>
        <end position="89"/>
    </location>
</feature>
<accession>A0A2S9IGM0</accession>
<dbReference type="EMBL" id="PDET01000002">
    <property type="protein sequence ID" value="PRD16946.1"/>
    <property type="molecule type" value="Genomic_DNA"/>
</dbReference>
<keyword evidence="3" id="KW-1185">Reference proteome</keyword>
<comment type="caution">
    <text evidence="2">The sequence shown here is derived from an EMBL/GenBank/DDBJ whole genome shotgun (WGS) entry which is preliminary data.</text>
</comment>
<dbReference type="Gene3D" id="3.30.160.250">
    <property type="match status" value="1"/>
</dbReference>
<dbReference type="RefSeq" id="WP_105591529.1">
    <property type="nucleotide sequence ID" value="NZ_PDET01000002.1"/>
</dbReference>
<dbReference type="InterPro" id="IPR031807">
    <property type="entry name" value="HicB-like"/>
</dbReference>
<evidence type="ECO:0000259" key="1">
    <source>
        <dbReference type="Pfam" id="PF15919"/>
    </source>
</evidence>
<dbReference type="AlphaFoldDB" id="A0A2S9IGM0"/>
<proteinExistence type="predicted"/>
<evidence type="ECO:0000313" key="2">
    <source>
        <dbReference type="EMBL" id="PRD16946.1"/>
    </source>
</evidence>